<dbReference type="STRING" id="163003.CL1_1288"/>
<dbReference type="EMBL" id="CP003651">
    <property type="protein sequence ID" value="AFL95487.1"/>
    <property type="molecule type" value="Genomic_DNA"/>
</dbReference>
<dbReference type="Gene3D" id="3.40.50.1010">
    <property type="entry name" value="5'-nuclease"/>
    <property type="match status" value="1"/>
</dbReference>
<evidence type="ECO:0000313" key="3">
    <source>
        <dbReference type="Proteomes" id="UP000006064"/>
    </source>
</evidence>
<dbReference type="InterPro" id="IPR029060">
    <property type="entry name" value="PIN-like_dom_sf"/>
</dbReference>
<organism evidence="2 3">
    <name type="scientific">Thermococcus cleftensis (strain DSM 27260 / KACC 17922 / CL1)</name>
    <dbReference type="NCBI Taxonomy" id="163003"/>
    <lineage>
        <taxon>Archaea</taxon>
        <taxon>Methanobacteriati</taxon>
        <taxon>Methanobacteriota</taxon>
        <taxon>Thermococci</taxon>
        <taxon>Thermococcales</taxon>
        <taxon>Thermococcaceae</taxon>
        <taxon>Thermococcus</taxon>
    </lineage>
</organism>
<reference evidence="2 3" key="1">
    <citation type="journal article" date="2012" name="J. Bacteriol.">
        <title>Complete Genome Sequence of the Hyperthermophilic Archaeon Thermococcus sp. Strain CL1, Isolated from a Paralvinella sp. Polychaete Worm Collected from a Hydrothermal Vent.</title>
        <authorList>
            <person name="Jung J.H."/>
            <person name="Holden J.F."/>
            <person name="Seo D.H."/>
            <person name="Park K.H."/>
            <person name="Shin H."/>
            <person name="Ryu S."/>
            <person name="Lee J.H."/>
            <person name="Park C.S."/>
        </authorList>
    </citation>
    <scope>NUCLEOTIDE SEQUENCE [LARGE SCALE GENOMIC DNA]</scope>
    <source>
        <strain evidence="3">DSM 27260 / KACC 17922 / CL1</strain>
    </source>
</reference>
<keyword evidence="3" id="KW-1185">Reference proteome</keyword>
<protein>
    <recommendedName>
        <fullName evidence="1">PIN domain-containing protein</fullName>
    </recommendedName>
</protein>
<dbReference type="HOGENOM" id="CLU_147223_0_1_2"/>
<dbReference type="Proteomes" id="UP000006064">
    <property type="component" value="Chromosome"/>
</dbReference>
<dbReference type="CDD" id="cd09873">
    <property type="entry name" value="PIN_Pae0151-like"/>
    <property type="match status" value="1"/>
</dbReference>
<dbReference type="InterPro" id="IPR044153">
    <property type="entry name" value="PIN_Pae0151-like"/>
</dbReference>
<proteinExistence type="predicted"/>
<gene>
    <name evidence="2" type="ORF">CL1_1288</name>
</gene>
<evidence type="ECO:0000259" key="1">
    <source>
        <dbReference type="Pfam" id="PF10130"/>
    </source>
</evidence>
<dbReference type="OrthoDB" id="97388at2157"/>
<dbReference type="SUPFAM" id="SSF88723">
    <property type="entry name" value="PIN domain-like"/>
    <property type="match status" value="1"/>
</dbReference>
<dbReference type="AlphaFoldDB" id="I3ZUV3"/>
<dbReference type="GeneID" id="13037681"/>
<feature type="domain" description="PIN" evidence="1">
    <location>
        <begin position="4"/>
        <end position="121"/>
    </location>
</feature>
<evidence type="ECO:0000313" key="2">
    <source>
        <dbReference type="EMBL" id="AFL95487.1"/>
    </source>
</evidence>
<dbReference type="Pfam" id="PF10130">
    <property type="entry name" value="PIN_2"/>
    <property type="match status" value="1"/>
</dbReference>
<name>I3ZUV3_THECF</name>
<dbReference type="RefSeq" id="WP_014789120.1">
    <property type="nucleotide sequence ID" value="NC_018015.1"/>
</dbReference>
<dbReference type="KEGG" id="thm:CL1_1288"/>
<accession>I3ZUV3</accession>
<dbReference type="InterPro" id="IPR002716">
    <property type="entry name" value="PIN_dom"/>
</dbReference>
<sequence length="146" mass="16532">MEVILDFNVAFSALHSRGVAHRLFAVNHIARQFNFLVPEFFGEELYGHMDRLVRLTRLDRNDLEEMLSLIRFQTTVVPFEWVKERIEEARAISPDPYDVLYVATVLATGSPLLTGDKRLISALGEQGLPVMTLSEAVELLFGGEEP</sequence>